<accession>A0AB73SXT7</accession>
<keyword evidence="2" id="KW-1185">Reference proteome</keyword>
<proteinExistence type="predicted"/>
<dbReference type="AlphaFoldDB" id="A0AB73SXT7"/>
<organism evidence="1 2">
    <name type="scientific">Murimonas intestini</name>
    <dbReference type="NCBI Taxonomy" id="1337051"/>
    <lineage>
        <taxon>Bacteria</taxon>
        <taxon>Bacillati</taxon>
        <taxon>Bacillota</taxon>
        <taxon>Clostridia</taxon>
        <taxon>Lachnospirales</taxon>
        <taxon>Lachnospiraceae</taxon>
        <taxon>Murimonas</taxon>
    </lineage>
</organism>
<evidence type="ECO:0008006" key="3">
    <source>
        <dbReference type="Google" id="ProtNLM"/>
    </source>
</evidence>
<protein>
    <recommendedName>
        <fullName evidence="3">Sel1 repeat family protein</fullName>
    </recommendedName>
</protein>
<evidence type="ECO:0000313" key="2">
    <source>
        <dbReference type="Proteomes" id="UP000245412"/>
    </source>
</evidence>
<gene>
    <name evidence="1" type="ORF">C7383_12231</name>
</gene>
<evidence type="ECO:0000313" key="1">
    <source>
        <dbReference type="EMBL" id="PWJ72117.1"/>
    </source>
</evidence>
<sequence length="563" mass="65959">MEFKLFMQAVEQKIDNFRSESEIKEWLKNYARTIEEERREEFLKQFEKKKRLSHKEELKAVIDWCKKIEEQEELVLSCCGYEEYGEYYWDNDWVYEYEDPNGIGVQLKQFYQLAEQCVFDKDYKTAAAIYWNLGSLNFTADDQSGGDSVDLSVEELVQENIVTLDLKRIALLTLYSTYQVTEMKARPQKLYEYFTREMFREIKLDEIMAVGIEPLEQFDTFMELWITYLRGHQERWTSRLLKEAVLYRYGEDGLLDEAKKSANEHPKLFIEILEKYYDAQHWEKLYQEGKAALSLMERRMKIRGCAARLMAAGARALGNEEEVKNACIEAFYSELSAENYLRMITCEGITGIEKNNALNYLECACKKVKERGRKPDIYLRYKSKDTDEYIIEEKEYLIIQFFSQNFWAVLSECKKQKEALGWTGEYIGTGVPLLLFLIYKGSVYPPGMQAILADIQSKIQYQNKYNEPSFESVAKIWLDQVKVDEDMEKAILVYLQKIIDARVEAIVSGGHRGSYNKAAMLGAALGEAEESRGILPGKACRIQTYLSKFPRHRAFKSEMKEYQ</sequence>
<dbReference type="EMBL" id="QGGY01000022">
    <property type="protein sequence ID" value="PWJ72117.1"/>
    <property type="molecule type" value="Genomic_DNA"/>
</dbReference>
<dbReference type="Proteomes" id="UP000245412">
    <property type="component" value="Unassembled WGS sequence"/>
</dbReference>
<name>A0AB73SXT7_9FIRM</name>
<reference evidence="1 2" key="1">
    <citation type="submission" date="2018-05" db="EMBL/GenBank/DDBJ databases">
        <authorList>
            <person name="Goeker M."/>
            <person name="Huntemann M."/>
            <person name="Clum A."/>
            <person name="Pillay M."/>
            <person name="Palaniappan K."/>
            <person name="Varghese N."/>
            <person name="Mikhailova N."/>
            <person name="Stamatis D."/>
            <person name="Reddy T."/>
            <person name="Daum C."/>
            <person name="Shapiro N."/>
            <person name="Ivanova N."/>
            <person name="Kyrpides N."/>
            <person name="Woyke T."/>
        </authorList>
    </citation>
    <scope>NUCLEOTIDE SEQUENCE [LARGE SCALE GENOMIC DNA]</scope>
    <source>
        <strain evidence="1 2">DSM 26524</strain>
    </source>
</reference>
<dbReference type="RefSeq" id="WP_109748744.1">
    <property type="nucleotide sequence ID" value="NZ_JANKBI010000029.1"/>
</dbReference>
<comment type="caution">
    <text evidence="1">The sequence shown here is derived from an EMBL/GenBank/DDBJ whole genome shotgun (WGS) entry which is preliminary data.</text>
</comment>